<evidence type="ECO:0000313" key="3">
    <source>
        <dbReference type="Proteomes" id="UP000031982"/>
    </source>
</evidence>
<feature type="transmembrane region" description="Helical" evidence="1">
    <location>
        <begin position="39"/>
        <end position="57"/>
    </location>
</feature>
<evidence type="ECO:0000313" key="2">
    <source>
        <dbReference type="EMBL" id="KIL77781.1"/>
    </source>
</evidence>
<keyword evidence="1" id="KW-0472">Membrane</keyword>
<dbReference type="EMBL" id="JXLP01000012">
    <property type="protein sequence ID" value="KIL77781.1"/>
    <property type="molecule type" value="Genomic_DNA"/>
</dbReference>
<keyword evidence="3" id="KW-1185">Reference proteome</keyword>
<accession>A0ABR5ASQ2</accession>
<dbReference type="Pfam" id="PF11167">
    <property type="entry name" value="DUF2953"/>
    <property type="match status" value="1"/>
</dbReference>
<name>A0ABR5ASQ2_BACBA</name>
<comment type="caution">
    <text evidence="2">The sequence shown here is derived from an EMBL/GenBank/DDBJ whole genome shotgun (WGS) entry which is preliminary data.</text>
</comment>
<reference evidence="2 3" key="1">
    <citation type="submission" date="2015-01" db="EMBL/GenBank/DDBJ databases">
        <title>Genome Assembly of Bacillus badius MTCC 1458.</title>
        <authorList>
            <person name="Verma A."/>
            <person name="Khatri I."/>
            <person name="Mual P."/>
            <person name="Subramanian S."/>
            <person name="Krishnamurthi S."/>
        </authorList>
    </citation>
    <scope>NUCLEOTIDE SEQUENCE [LARGE SCALE GENOMIC DNA]</scope>
    <source>
        <strain evidence="2 3">MTCC 1458</strain>
    </source>
</reference>
<evidence type="ECO:0000256" key="1">
    <source>
        <dbReference type="SAM" id="Phobius"/>
    </source>
</evidence>
<protein>
    <submittedName>
        <fullName evidence="2">Secreted protein</fullName>
    </submittedName>
</protein>
<dbReference type="Proteomes" id="UP000031982">
    <property type="component" value="Unassembled WGS sequence"/>
</dbReference>
<keyword evidence="1" id="KW-1133">Transmembrane helix</keyword>
<organism evidence="2 3">
    <name type="scientific">Bacillus badius</name>
    <dbReference type="NCBI Taxonomy" id="1455"/>
    <lineage>
        <taxon>Bacteria</taxon>
        <taxon>Bacillati</taxon>
        <taxon>Bacillota</taxon>
        <taxon>Bacilli</taxon>
        <taxon>Bacillales</taxon>
        <taxon>Bacillaceae</taxon>
        <taxon>Pseudobacillus</taxon>
    </lineage>
</organism>
<proteinExistence type="predicted"/>
<keyword evidence="1" id="KW-0812">Transmembrane</keyword>
<dbReference type="RefSeq" id="WP_052475141.1">
    <property type="nucleotide sequence ID" value="NZ_JARTHD010000009.1"/>
</dbReference>
<gene>
    <name evidence="2" type="ORF">SD77_1110</name>
</gene>
<sequence length="205" mass="23387">MAYLWWGLAIVPVLLLLVWFLNIQLLFYFLRVPDHTEAYVRFFFFHGLLSFTFYIPFTNKALAAVKKRVTATIPPQEAETFLVQLKERIGYIENLPQIALSFLKKVEVRALTWRTAVGMKDAAWTGMLTGSLWAAKGSVLAAIDRLMKMNTRPDIEVTPIFGQSVWKVEGSCMISFRAGHAIAAVIQLFIHRRGRKKRSSAGLFF</sequence>
<dbReference type="InterPro" id="IPR021338">
    <property type="entry name" value="DUF2953"/>
</dbReference>
<feature type="transmembrane region" description="Helical" evidence="1">
    <location>
        <begin position="6"/>
        <end position="27"/>
    </location>
</feature>